<sequence length="127" mass="14270">SAGLTVYRNAQNICSSGGSETRENEVGRIETERKVSWAEHYGKSGIVGDIGMGRKIEGKKWMRVFVATWTGFLPYFQYFLCSAHRFNLEDLSSASFSPPPCFLRASFTAQLLLAVSVQPRERLLVQM</sequence>
<keyword evidence="1" id="KW-0472">Membrane</keyword>
<protein>
    <submittedName>
        <fullName evidence="2">Uncharacterized protein</fullName>
    </submittedName>
</protein>
<evidence type="ECO:0000313" key="3">
    <source>
        <dbReference type="Proteomes" id="UP000784294"/>
    </source>
</evidence>
<feature type="non-terminal residue" evidence="2">
    <location>
        <position position="1"/>
    </location>
</feature>
<organism evidence="2 3">
    <name type="scientific">Protopolystoma xenopodis</name>
    <dbReference type="NCBI Taxonomy" id="117903"/>
    <lineage>
        <taxon>Eukaryota</taxon>
        <taxon>Metazoa</taxon>
        <taxon>Spiralia</taxon>
        <taxon>Lophotrochozoa</taxon>
        <taxon>Platyhelminthes</taxon>
        <taxon>Monogenea</taxon>
        <taxon>Polyopisthocotylea</taxon>
        <taxon>Polystomatidea</taxon>
        <taxon>Polystomatidae</taxon>
        <taxon>Protopolystoma</taxon>
    </lineage>
</organism>
<dbReference type="EMBL" id="CAAALY010091570">
    <property type="protein sequence ID" value="VEL27993.1"/>
    <property type="molecule type" value="Genomic_DNA"/>
</dbReference>
<proteinExistence type="predicted"/>
<name>A0A448X4P2_9PLAT</name>
<comment type="caution">
    <text evidence="2">The sequence shown here is derived from an EMBL/GenBank/DDBJ whole genome shotgun (WGS) entry which is preliminary data.</text>
</comment>
<keyword evidence="3" id="KW-1185">Reference proteome</keyword>
<keyword evidence="1" id="KW-0812">Transmembrane</keyword>
<dbReference type="AlphaFoldDB" id="A0A448X4P2"/>
<keyword evidence="1" id="KW-1133">Transmembrane helix</keyword>
<accession>A0A448X4P2</accession>
<gene>
    <name evidence="2" type="ORF">PXEA_LOCUS21433</name>
</gene>
<evidence type="ECO:0000313" key="2">
    <source>
        <dbReference type="EMBL" id="VEL27993.1"/>
    </source>
</evidence>
<dbReference type="Proteomes" id="UP000784294">
    <property type="component" value="Unassembled WGS sequence"/>
</dbReference>
<feature type="transmembrane region" description="Helical" evidence="1">
    <location>
        <begin position="61"/>
        <end position="80"/>
    </location>
</feature>
<evidence type="ECO:0000256" key="1">
    <source>
        <dbReference type="SAM" id="Phobius"/>
    </source>
</evidence>
<reference evidence="2" key="1">
    <citation type="submission" date="2018-11" db="EMBL/GenBank/DDBJ databases">
        <authorList>
            <consortium name="Pathogen Informatics"/>
        </authorList>
    </citation>
    <scope>NUCLEOTIDE SEQUENCE</scope>
</reference>